<evidence type="ECO:0000313" key="3">
    <source>
        <dbReference type="EMBL" id="RFC64271.1"/>
    </source>
</evidence>
<evidence type="ECO:0000256" key="1">
    <source>
        <dbReference type="ARBA" id="ARBA00023002"/>
    </source>
</evidence>
<dbReference type="Gene3D" id="3.60.130.10">
    <property type="entry name" value="Clavaminate synthase-like"/>
    <property type="match status" value="1"/>
</dbReference>
<evidence type="ECO:0000313" key="4">
    <source>
        <dbReference type="Proteomes" id="UP000264310"/>
    </source>
</evidence>
<dbReference type="AlphaFoldDB" id="A0A371X4W5"/>
<dbReference type="InterPro" id="IPR003819">
    <property type="entry name" value="TauD/TfdA-like"/>
</dbReference>
<keyword evidence="4" id="KW-1185">Reference proteome</keyword>
<dbReference type="InterPro" id="IPR042098">
    <property type="entry name" value="TauD-like_sf"/>
</dbReference>
<dbReference type="SUPFAM" id="SSF51197">
    <property type="entry name" value="Clavaminate synthase-like"/>
    <property type="match status" value="1"/>
</dbReference>
<dbReference type="GO" id="GO:0016706">
    <property type="term" value="F:2-oxoglutarate-dependent dioxygenase activity"/>
    <property type="evidence" value="ECO:0007669"/>
    <property type="project" value="UniProtKB-ARBA"/>
</dbReference>
<evidence type="ECO:0000259" key="2">
    <source>
        <dbReference type="Pfam" id="PF02668"/>
    </source>
</evidence>
<keyword evidence="1" id="KW-0560">Oxidoreductase</keyword>
<proteinExistence type="predicted"/>
<name>A0A371X4W5_9HYPH</name>
<dbReference type="RefSeq" id="WP_116682687.1">
    <property type="nucleotide sequence ID" value="NZ_QURL01000003.1"/>
</dbReference>
<dbReference type="Proteomes" id="UP000264310">
    <property type="component" value="Unassembled WGS sequence"/>
</dbReference>
<accession>A0A371X4W5</accession>
<dbReference type="EMBL" id="QURL01000003">
    <property type="protein sequence ID" value="RFC64271.1"/>
    <property type="molecule type" value="Genomic_DNA"/>
</dbReference>
<dbReference type="OrthoDB" id="979809at2"/>
<gene>
    <name evidence="3" type="ORF">DYI37_07995</name>
</gene>
<protein>
    <recommendedName>
        <fullName evidence="2">TauD/TfdA-like domain-containing protein</fullName>
    </recommendedName>
</protein>
<dbReference type="Pfam" id="PF02668">
    <property type="entry name" value="TauD"/>
    <property type="match status" value="1"/>
</dbReference>
<sequence length="337" mass="36158">MTRLTTYDLTGNERNKLEALAGDIPYPRKRGAPYADFVVAARTAVASALDLSTLRLLDTLKNGACPPAPVSIENLPFDPNVRRGLVDPEGQERGKASDLSEALLVGFTALLGEPYGIASEGAGLVSNLSPKRSHLEGLTGLGARQELSPHVENAFARLLPGDRAPDGLALIGVSPEPGTGPGTLVSDGRAALELVGPKVEAILRDPEAFTIAKPERWRGEGGAAARPTAIVHGPSEAPSFVAAFYGDMLAARTKAGADALAAFRQAIDAVTIDVHVTPGRLVFIDNHRLLHGRRSFEARFDETGRPYRWVQRCFYTSTLRRFGEWPRIGDRVIDPRG</sequence>
<comment type="caution">
    <text evidence="3">The sequence shown here is derived from an EMBL/GenBank/DDBJ whole genome shotgun (WGS) entry which is preliminary data.</text>
</comment>
<feature type="domain" description="TauD/TfdA-like" evidence="2">
    <location>
        <begin position="162"/>
        <end position="313"/>
    </location>
</feature>
<reference evidence="3 4" key="1">
    <citation type="submission" date="2018-08" db="EMBL/GenBank/DDBJ databases">
        <title>Fulvimarina sp. 85, whole genome shotgun sequence.</title>
        <authorList>
            <person name="Tuo L."/>
        </authorList>
    </citation>
    <scope>NUCLEOTIDE SEQUENCE [LARGE SCALE GENOMIC DNA]</scope>
    <source>
        <strain evidence="3 4">85</strain>
    </source>
</reference>
<organism evidence="3 4">
    <name type="scientific">Fulvimarina endophytica</name>
    <dbReference type="NCBI Taxonomy" id="2293836"/>
    <lineage>
        <taxon>Bacteria</taxon>
        <taxon>Pseudomonadati</taxon>
        <taxon>Pseudomonadota</taxon>
        <taxon>Alphaproteobacteria</taxon>
        <taxon>Hyphomicrobiales</taxon>
        <taxon>Aurantimonadaceae</taxon>
        <taxon>Fulvimarina</taxon>
    </lineage>
</organism>